<feature type="domain" description="Peptidase M16 N-terminal" evidence="7">
    <location>
        <begin position="537"/>
        <end position="650"/>
    </location>
</feature>
<organism evidence="9 10">
    <name type="scientific">Vibrio viridaestus</name>
    <dbReference type="NCBI Taxonomy" id="2487322"/>
    <lineage>
        <taxon>Bacteria</taxon>
        <taxon>Pseudomonadati</taxon>
        <taxon>Pseudomonadota</taxon>
        <taxon>Gammaproteobacteria</taxon>
        <taxon>Vibrionales</taxon>
        <taxon>Vibrionaceae</taxon>
        <taxon>Vibrio</taxon>
    </lineage>
</organism>
<dbReference type="AlphaFoldDB" id="A0A3N9U4H6"/>
<evidence type="ECO:0000256" key="1">
    <source>
        <dbReference type="ARBA" id="ARBA00007261"/>
    </source>
</evidence>
<dbReference type="InterPro" id="IPR011765">
    <property type="entry name" value="Pept_M16_N"/>
</dbReference>
<evidence type="ECO:0000256" key="6">
    <source>
        <dbReference type="SAM" id="SignalP"/>
    </source>
</evidence>
<dbReference type="GO" id="GO:0046872">
    <property type="term" value="F:metal ion binding"/>
    <property type="evidence" value="ECO:0007669"/>
    <property type="project" value="InterPro"/>
</dbReference>
<dbReference type="EMBL" id="RJVQ01000004">
    <property type="protein sequence ID" value="RQW62936.1"/>
    <property type="molecule type" value="Genomic_DNA"/>
</dbReference>
<accession>A0A3N9U4H6</accession>
<feature type="domain" description="Peptidase M16 N-terminal" evidence="7">
    <location>
        <begin position="66"/>
        <end position="194"/>
    </location>
</feature>
<evidence type="ECO:0000256" key="5">
    <source>
        <dbReference type="ARBA" id="ARBA00023049"/>
    </source>
</evidence>
<evidence type="ECO:0000256" key="2">
    <source>
        <dbReference type="ARBA" id="ARBA00022670"/>
    </source>
</evidence>
<protein>
    <submittedName>
        <fullName evidence="9">Insulinase family protein</fullName>
    </submittedName>
</protein>
<dbReference type="InterPro" id="IPR011249">
    <property type="entry name" value="Metalloenz_LuxS/M16"/>
</dbReference>
<dbReference type="Pfam" id="PF00675">
    <property type="entry name" value="Peptidase_M16"/>
    <property type="match status" value="2"/>
</dbReference>
<comment type="similarity">
    <text evidence="1">Belongs to the peptidase M16 family.</text>
</comment>
<keyword evidence="3" id="KW-0378">Hydrolase</keyword>
<dbReference type="SUPFAM" id="SSF63411">
    <property type="entry name" value="LuxS/MPP-like metallohydrolase"/>
    <property type="match status" value="4"/>
</dbReference>
<evidence type="ECO:0000256" key="3">
    <source>
        <dbReference type="ARBA" id="ARBA00022801"/>
    </source>
</evidence>
<sequence length="952" mass="105948">MSLRCLFISVLLLMIVGCSGVENTQSSNRSPISGITLIESHHPALGEIGIPYTKYRLANGLVLILTPDHSDPLVRVDVTYHVGSSRENPARTGFAHFFEHMMFQGSKHVGDQQHFKLITEAGGILNGSTNRDRTNYYETVPANQLEKVLWLESDRMGFLLDSVSQKKFEIQRSTVKNERAQNYENKPYGMMWEKMDEAMYPANHPYSWQPIGYVSDLDKADVNDLKAFFLKWYGPNNAVLTIGGDFDTKETLKWVLKYFGSIPPGPDVPPVHQQPVVLPEDRFITVEDNIKQPMVVIGWATALSGTDDEMNLSALAKIVGSGENSLFYQKLVKTQKALDAGAFQKCGELSCSFYLYAMSSSQGKSKLKELKNEMLSIVATLSKQGVDSTRLKEIQGMAKANAVFATESVAGKVSQLASNQTFWDQPDRINTELEQLSGLTTNSIKNALDSYLLNQHYVVMSVVPNGKANISAEKANFVFHRDTAALSSELTSDPIELRVPKDKFDRSVMPQVSSPVKPVMPTLYRDYLDNGIEIVGTESKETPTVLIQISLPAGNRYVPEGKEGLAQLTASMLQQGSVLHSAEEMESQLDQLGSVISVSTGTYTSSVVVSVVKKNLDATLSILNDALVNPRFEKSDLQRIKQQMIQEVMYRTQKVTWLASQASREILYKGTLFARDMNGTIASIKSLTLNDVKQFYNANYTPNGAQVAIVGDLSEKEALNKLQFLTDWTGNPAPLLNPQTLPKIGGQHIYLVNKPGSVQSIVRFIRPAMPFDATGEMFLTQLANFNLAGNFNSRMNQELREKKGYTYGMSGYVASNREVGTVIFNAPVRRDATVDTIKEMTNQLKDYAQNGIRDDELTFMRLAVGQQEALAYETPGQKAQLISGLMTYGLDKDYLQQRNNIVATVSKDTINQLAKKWFDPHDYQIIVVGDAKTLRPQLKALNLPVVDLEFMH</sequence>
<feature type="chain" id="PRO_5018185148" evidence="6">
    <location>
        <begin position="21"/>
        <end position="952"/>
    </location>
</feature>
<comment type="caution">
    <text evidence="9">The sequence shown here is derived from an EMBL/GenBank/DDBJ whole genome shotgun (WGS) entry which is preliminary data.</text>
</comment>
<keyword evidence="6" id="KW-0732">Signal</keyword>
<feature type="signal peptide" evidence="6">
    <location>
        <begin position="1"/>
        <end position="20"/>
    </location>
</feature>
<dbReference type="GO" id="GO:0008237">
    <property type="term" value="F:metallopeptidase activity"/>
    <property type="evidence" value="ECO:0007669"/>
    <property type="project" value="UniProtKB-KW"/>
</dbReference>
<evidence type="ECO:0000256" key="4">
    <source>
        <dbReference type="ARBA" id="ARBA00022833"/>
    </source>
</evidence>
<gene>
    <name evidence="9" type="ORF">EES38_11490</name>
</gene>
<dbReference type="InterPro" id="IPR050626">
    <property type="entry name" value="Peptidase_M16"/>
</dbReference>
<reference evidence="9 10" key="1">
    <citation type="submission" date="2018-11" db="EMBL/GenBank/DDBJ databases">
        <title>Vibrio LJC006 sp. nov., isolated from seawater during the bloom of the enteromorpha.</title>
        <authorList>
            <person name="Liang J."/>
        </authorList>
    </citation>
    <scope>NUCLEOTIDE SEQUENCE [LARGE SCALE GENOMIC DNA]</scope>
    <source>
        <strain evidence="9 10">LJC006</strain>
    </source>
</reference>
<feature type="domain" description="Peptidase M16 C-terminal" evidence="8">
    <location>
        <begin position="686"/>
        <end position="858"/>
    </location>
</feature>
<dbReference type="GO" id="GO:0006508">
    <property type="term" value="P:proteolysis"/>
    <property type="evidence" value="ECO:0007669"/>
    <property type="project" value="UniProtKB-KW"/>
</dbReference>
<evidence type="ECO:0000259" key="8">
    <source>
        <dbReference type="Pfam" id="PF05193"/>
    </source>
</evidence>
<dbReference type="PROSITE" id="PS51257">
    <property type="entry name" value="PROKAR_LIPOPROTEIN"/>
    <property type="match status" value="1"/>
</dbReference>
<keyword evidence="4" id="KW-0862">Zinc</keyword>
<evidence type="ECO:0000313" key="9">
    <source>
        <dbReference type="EMBL" id="RQW62936.1"/>
    </source>
</evidence>
<dbReference type="Gene3D" id="3.30.830.10">
    <property type="entry name" value="Metalloenzyme, LuxS/M16 peptidase-like"/>
    <property type="match status" value="4"/>
</dbReference>
<dbReference type="RefSeq" id="WP_124937334.1">
    <property type="nucleotide sequence ID" value="NZ_RJVQ01000004.1"/>
</dbReference>
<evidence type="ECO:0000313" key="10">
    <source>
        <dbReference type="Proteomes" id="UP000281112"/>
    </source>
</evidence>
<feature type="domain" description="Peptidase M16 C-terminal" evidence="8">
    <location>
        <begin position="221"/>
        <end position="395"/>
    </location>
</feature>
<keyword evidence="5" id="KW-0482">Metalloprotease</keyword>
<keyword evidence="2" id="KW-0645">Protease</keyword>
<dbReference type="Proteomes" id="UP000281112">
    <property type="component" value="Unassembled WGS sequence"/>
</dbReference>
<proteinExistence type="inferred from homology"/>
<dbReference type="PANTHER" id="PTHR43690">
    <property type="entry name" value="NARDILYSIN"/>
    <property type="match status" value="1"/>
</dbReference>
<dbReference type="OrthoDB" id="9811314at2"/>
<dbReference type="PANTHER" id="PTHR43690:SF35">
    <property type="entry name" value="NON-CATALYTIC MEMBER OF PEPTIDASE SUBFAMILY M16B-RELATED"/>
    <property type="match status" value="1"/>
</dbReference>
<dbReference type="Pfam" id="PF05193">
    <property type="entry name" value="Peptidase_M16_C"/>
    <property type="match status" value="2"/>
</dbReference>
<dbReference type="InterPro" id="IPR007863">
    <property type="entry name" value="Peptidase_M16_C"/>
</dbReference>
<evidence type="ECO:0000259" key="7">
    <source>
        <dbReference type="Pfam" id="PF00675"/>
    </source>
</evidence>
<keyword evidence="10" id="KW-1185">Reference proteome</keyword>
<name>A0A3N9U4H6_9VIBR</name>